<dbReference type="InterPro" id="IPR016169">
    <property type="entry name" value="FAD-bd_PCMH_sub2"/>
</dbReference>
<evidence type="ECO:0000256" key="4">
    <source>
        <dbReference type="SAM" id="SignalP"/>
    </source>
</evidence>
<protein>
    <submittedName>
        <fullName evidence="6">Berberine and berberine like family protein</fullName>
    </submittedName>
</protein>
<dbReference type="EMBL" id="CP009654">
    <property type="protein sequence ID" value="APC97643.1"/>
    <property type="molecule type" value="Genomic_DNA"/>
</dbReference>
<keyword evidence="7" id="KW-1185">Reference proteome</keyword>
<dbReference type="PANTHER" id="PTHR13878">
    <property type="entry name" value="GULONOLACTONE OXIDASE"/>
    <property type="match status" value="1"/>
</dbReference>
<dbReference type="Proteomes" id="UP000182521">
    <property type="component" value="Chromosome"/>
</dbReference>
<dbReference type="InterPro" id="IPR036318">
    <property type="entry name" value="FAD-bd_PCMH-like_sf"/>
</dbReference>
<keyword evidence="2" id="KW-0285">Flavoprotein</keyword>
<comment type="similarity">
    <text evidence="1">Belongs to the oxygen-dependent FAD-linked oxidoreductase family.</text>
</comment>
<dbReference type="Pfam" id="PF08031">
    <property type="entry name" value="BBE"/>
    <property type="match status" value="1"/>
</dbReference>
<dbReference type="Gene3D" id="3.30.465.10">
    <property type="match status" value="2"/>
</dbReference>
<evidence type="ECO:0000259" key="5">
    <source>
        <dbReference type="PROSITE" id="PS51387"/>
    </source>
</evidence>
<dbReference type="RefSeq" id="WP_071664072.1">
    <property type="nucleotide sequence ID" value="NZ_CP009654.1"/>
</dbReference>
<dbReference type="OrthoDB" id="9775082at2"/>
<reference evidence="7" key="1">
    <citation type="submission" date="2014-10" db="EMBL/GenBank/DDBJ databases">
        <authorList>
            <person name="Kuske C.R."/>
            <person name="Challacombe J.F."/>
            <person name="Daligault H.E."/>
            <person name="Davenport K.W."/>
            <person name="Johnson S.L."/>
            <person name="Siddaramappa S."/>
            <person name="Petersen J.M."/>
        </authorList>
    </citation>
    <scope>NUCLEOTIDE SEQUENCE [LARGE SCALE GENOMIC DNA]</scope>
    <source>
        <strain evidence="7">CA97-1460</strain>
    </source>
</reference>
<dbReference type="GO" id="GO:0016491">
    <property type="term" value="F:oxidoreductase activity"/>
    <property type="evidence" value="ECO:0007669"/>
    <property type="project" value="UniProtKB-KW"/>
</dbReference>
<keyword evidence="3" id="KW-0560">Oxidoreductase</keyword>
<dbReference type="GO" id="GO:0071949">
    <property type="term" value="F:FAD binding"/>
    <property type="evidence" value="ECO:0007669"/>
    <property type="project" value="InterPro"/>
</dbReference>
<sequence>MKLFKIFSIALLSIIFAEANITQANNSICRCTPDQACWPNLKEWQEFSKSLTGKLVVPESPIETCKKDIDSETCKADLAKVKNPFYMQSKPGNTESQGWLRAWDAKQSTYAVEVANTQDIVKSINYARNHNLRVVIKGAGHDYLGRSNAPDSLLIWTHNMRDTSYNENFVPEGCDSSQGNPAVTVSAGTRWLEAYTEATTKHNMYVQGGGCTTVGAAGGFPQGGGFGSWSKEFGTGAAGILQATVVTANGKVVVANKCQNPDLFYAIRGGGAGTYGVVSNLTLLAHPLPKYFGVLQGKITAKDDKSYQALIKHFLAFFEKNLNNQNWGEQFKFMPNNTIEIFMTSQGIDEKQAKETWKPLVKWIDANEDYKFDYKYINVPPKDIWNYDYWEKNHPEFVTKNEGTNARPGEYWWSGNTGEVYNYWYTYQSWWLPEKVFEKDDLDNTAKTIYDASRLTTVAFHINKGLAGASEDAITRGKETSTNPTVYDAATLVLMSAGTNDIFGDRNTPKAQKQVQDINKAMSMIKSLAPNAGTYVNEADYFEPNWQQAFWGENYSKLLQIKQKYDPNGLFYCHHCVGSESWQEGGMCRK</sequence>
<dbReference type="SUPFAM" id="SSF56176">
    <property type="entry name" value="FAD-binding/transporter-associated domain-like"/>
    <property type="match status" value="1"/>
</dbReference>
<evidence type="ECO:0000313" key="6">
    <source>
        <dbReference type="EMBL" id="APC97643.1"/>
    </source>
</evidence>
<proteinExistence type="inferred from homology"/>
<dbReference type="InterPro" id="IPR006094">
    <property type="entry name" value="Oxid_FAD_bind_N"/>
</dbReference>
<accession>A0A1J0KVC1</accession>
<dbReference type="InterPro" id="IPR050432">
    <property type="entry name" value="FAD-linked_Oxidoreductases_BP"/>
</dbReference>
<name>A0A1J0KVC1_9GAMM</name>
<dbReference type="InterPro" id="IPR016166">
    <property type="entry name" value="FAD-bd_PCMH"/>
</dbReference>
<feature type="chain" id="PRO_5009614080" evidence="4">
    <location>
        <begin position="20"/>
        <end position="590"/>
    </location>
</feature>
<evidence type="ECO:0000313" key="7">
    <source>
        <dbReference type="Proteomes" id="UP000182521"/>
    </source>
</evidence>
<evidence type="ECO:0000256" key="2">
    <source>
        <dbReference type="ARBA" id="ARBA00022827"/>
    </source>
</evidence>
<dbReference type="PROSITE" id="PS51387">
    <property type="entry name" value="FAD_PCMH"/>
    <property type="match status" value="1"/>
</dbReference>
<gene>
    <name evidence="6" type="ORF">KX01_1157</name>
</gene>
<organism evidence="6 7">
    <name type="scientific">Francisella frigiditurris</name>
    <dbReference type="NCBI Taxonomy" id="1542390"/>
    <lineage>
        <taxon>Bacteria</taxon>
        <taxon>Pseudomonadati</taxon>
        <taxon>Pseudomonadota</taxon>
        <taxon>Gammaproteobacteria</taxon>
        <taxon>Thiotrichales</taxon>
        <taxon>Francisellaceae</taxon>
        <taxon>Francisella</taxon>
    </lineage>
</organism>
<dbReference type="KEGG" id="frc:KX01_1157"/>
<evidence type="ECO:0000256" key="1">
    <source>
        <dbReference type="ARBA" id="ARBA00005466"/>
    </source>
</evidence>
<evidence type="ECO:0000256" key="3">
    <source>
        <dbReference type="ARBA" id="ARBA00023002"/>
    </source>
</evidence>
<dbReference type="PANTHER" id="PTHR13878:SF91">
    <property type="entry name" value="FAD BINDING DOMAIN PROTEIN (AFU_ORTHOLOGUE AFUA_6G12070)-RELATED"/>
    <property type="match status" value="1"/>
</dbReference>
<dbReference type="InterPro" id="IPR012951">
    <property type="entry name" value="BBE"/>
</dbReference>
<feature type="signal peptide" evidence="4">
    <location>
        <begin position="1"/>
        <end position="19"/>
    </location>
</feature>
<feature type="domain" description="FAD-binding PCMH-type" evidence="5">
    <location>
        <begin position="103"/>
        <end position="288"/>
    </location>
</feature>
<keyword evidence="2" id="KW-0274">FAD</keyword>
<dbReference type="STRING" id="1542390.KX01_1157"/>
<dbReference type="Pfam" id="PF01565">
    <property type="entry name" value="FAD_binding_4"/>
    <property type="match status" value="1"/>
</dbReference>
<keyword evidence="4" id="KW-0732">Signal</keyword>
<dbReference type="AlphaFoldDB" id="A0A1J0KVC1"/>